<dbReference type="AlphaFoldDB" id="A0A9W7FZ90"/>
<protein>
    <submittedName>
        <fullName evidence="1">Uncharacterized protein</fullName>
    </submittedName>
</protein>
<dbReference type="Proteomes" id="UP001165065">
    <property type="component" value="Unassembled WGS sequence"/>
</dbReference>
<keyword evidence="2" id="KW-1185">Reference proteome</keyword>
<evidence type="ECO:0000313" key="2">
    <source>
        <dbReference type="Proteomes" id="UP001165065"/>
    </source>
</evidence>
<dbReference type="EMBL" id="BRYA01000616">
    <property type="protein sequence ID" value="GMI25761.1"/>
    <property type="molecule type" value="Genomic_DNA"/>
</dbReference>
<evidence type="ECO:0000313" key="1">
    <source>
        <dbReference type="EMBL" id="GMI25761.1"/>
    </source>
</evidence>
<reference evidence="2" key="1">
    <citation type="journal article" date="2023" name="Commun. Biol.">
        <title>Genome analysis of Parmales, the sister group of diatoms, reveals the evolutionary specialization of diatoms from phago-mixotrophs to photoautotrophs.</title>
        <authorList>
            <person name="Ban H."/>
            <person name="Sato S."/>
            <person name="Yoshikawa S."/>
            <person name="Yamada K."/>
            <person name="Nakamura Y."/>
            <person name="Ichinomiya M."/>
            <person name="Sato N."/>
            <person name="Blanc-Mathieu R."/>
            <person name="Endo H."/>
            <person name="Kuwata A."/>
            <person name="Ogata H."/>
        </authorList>
    </citation>
    <scope>NUCLEOTIDE SEQUENCE [LARGE SCALE GENOMIC DNA]</scope>
</reference>
<gene>
    <name evidence="1" type="ORF">TrCOL_g5321</name>
</gene>
<sequence length="158" mass="16774">MVSNTIAPPPPSGSIAFVEQQHHGELDFARRILTTQRIGDQEFTIDEKDVEGLHSLTLPSSSELPILFALPDCPPSDKASSLLLISSLDSDCTDLRRALLAEEGSVSSGRESSVRSNVGGFHSVERPVFEVVIGSDGAKCVSVGPPSPLHKVGDSIAR</sequence>
<name>A0A9W7FZ90_9STRA</name>
<proteinExistence type="predicted"/>
<organism evidence="1 2">
    <name type="scientific">Triparma columacea</name>
    <dbReference type="NCBI Taxonomy" id="722753"/>
    <lineage>
        <taxon>Eukaryota</taxon>
        <taxon>Sar</taxon>
        <taxon>Stramenopiles</taxon>
        <taxon>Ochrophyta</taxon>
        <taxon>Bolidophyceae</taxon>
        <taxon>Parmales</taxon>
        <taxon>Triparmaceae</taxon>
        <taxon>Triparma</taxon>
    </lineage>
</organism>
<accession>A0A9W7FZ90</accession>
<comment type="caution">
    <text evidence="1">The sequence shown here is derived from an EMBL/GenBank/DDBJ whole genome shotgun (WGS) entry which is preliminary data.</text>
</comment>